<protein>
    <submittedName>
        <fullName evidence="2">Uncharacterized protein</fullName>
    </submittedName>
</protein>
<dbReference type="RefSeq" id="WP_201652986.1">
    <property type="nucleotide sequence ID" value="NZ_CAJHCS010000017.1"/>
</dbReference>
<accession>A0ABU9QNA6</accession>
<evidence type="ECO:0000256" key="1">
    <source>
        <dbReference type="SAM" id="SignalP"/>
    </source>
</evidence>
<name>A0ABU9QNA6_9BURK</name>
<dbReference type="Proteomes" id="UP001494588">
    <property type="component" value="Unassembled WGS sequence"/>
</dbReference>
<reference evidence="2 3" key="1">
    <citation type="submission" date="2024-01" db="EMBL/GenBank/DDBJ databases">
        <title>The diversity of rhizobia nodulating Mimosa spp. in eleven states of Brazil covering several biomes is determined by host plant, location, and edaphic factors.</title>
        <authorList>
            <person name="Rouws L."/>
            <person name="Barauna A."/>
            <person name="Beukes C."/>
            <person name="De Faria S.M."/>
            <person name="Gross E."/>
            <person name="Dos Reis Junior F.B."/>
            <person name="Simon M."/>
            <person name="Maluk M."/>
            <person name="Odee D.W."/>
            <person name="Kenicer G."/>
            <person name="Young J.P.W."/>
            <person name="Reis V.M."/>
            <person name="Zilli J."/>
            <person name="James E.K."/>
        </authorList>
    </citation>
    <scope>NUCLEOTIDE SEQUENCE [LARGE SCALE GENOMIC DNA]</scope>
    <source>
        <strain evidence="2 3">JPY77</strain>
    </source>
</reference>
<sequence>MTLAIAVLSAILAAYAGGACASKSYDDYDTFYTAQPRAVFEVPIASGDSAAYANPGEPGIYTELQSDLDGKLIHIVISSNRITVNDRAYFFAKAVTFPGEHASDIYPPSASAFLAPRAKFHTDSLCVQGYSNGSGEADRHTQIYLLVEPLQPKGRGPLLHLPGLLSSCRAIVATKNGQLTFPKNSYLLDEAQDTRIGLLVSYFIFKSGHFAPTNNDVRLRFASPGNPFTFSRQDELAPREP</sequence>
<evidence type="ECO:0000313" key="3">
    <source>
        <dbReference type="Proteomes" id="UP001494588"/>
    </source>
</evidence>
<gene>
    <name evidence="2" type="ORF">V4C55_34900</name>
</gene>
<feature type="chain" id="PRO_5046002741" evidence="1">
    <location>
        <begin position="22"/>
        <end position="241"/>
    </location>
</feature>
<organism evidence="2 3">
    <name type="scientific">Paraburkholderia sabiae</name>
    <dbReference type="NCBI Taxonomy" id="273251"/>
    <lineage>
        <taxon>Bacteria</taxon>
        <taxon>Pseudomonadati</taxon>
        <taxon>Pseudomonadota</taxon>
        <taxon>Betaproteobacteria</taxon>
        <taxon>Burkholderiales</taxon>
        <taxon>Burkholderiaceae</taxon>
        <taxon>Paraburkholderia</taxon>
    </lineage>
</organism>
<keyword evidence="1" id="KW-0732">Signal</keyword>
<evidence type="ECO:0000313" key="2">
    <source>
        <dbReference type="EMBL" id="MEM5290919.1"/>
    </source>
</evidence>
<dbReference type="EMBL" id="JAZHGC010000042">
    <property type="protein sequence ID" value="MEM5290919.1"/>
    <property type="molecule type" value="Genomic_DNA"/>
</dbReference>
<comment type="caution">
    <text evidence="2">The sequence shown here is derived from an EMBL/GenBank/DDBJ whole genome shotgun (WGS) entry which is preliminary data.</text>
</comment>
<proteinExistence type="predicted"/>
<keyword evidence="3" id="KW-1185">Reference proteome</keyword>
<feature type="signal peptide" evidence="1">
    <location>
        <begin position="1"/>
        <end position="21"/>
    </location>
</feature>